<sequence>MSQELSLLSNMCNKPYSTDNTCTKGRPHDFRTAIFRNSLRDVKDKGKRESNPCFVCGRTKSKPCFVCGRTNHMVQDCYFMKTKEYNPKSKSQKGQQFMYMFIGRKLSDVIKSLQYRIQHESIKQLEGTRKNHIAHLL</sequence>
<evidence type="ECO:0000259" key="2">
    <source>
        <dbReference type="PROSITE" id="PS50158"/>
    </source>
</evidence>
<proteinExistence type="predicted"/>
<dbReference type="EMBL" id="JBFOLJ010000004">
    <property type="protein sequence ID" value="KAL2547337.1"/>
    <property type="molecule type" value="Genomic_DNA"/>
</dbReference>
<feature type="domain" description="CCHC-type" evidence="2">
    <location>
        <begin position="64"/>
        <end position="77"/>
    </location>
</feature>
<keyword evidence="1" id="KW-0862">Zinc</keyword>
<evidence type="ECO:0000256" key="1">
    <source>
        <dbReference type="PROSITE-ProRule" id="PRU00047"/>
    </source>
</evidence>
<dbReference type="GO" id="GO:0008270">
    <property type="term" value="F:zinc ion binding"/>
    <property type="evidence" value="ECO:0007669"/>
    <property type="project" value="UniProtKB-KW"/>
</dbReference>
<dbReference type="PROSITE" id="PS50158">
    <property type="entry name" value="ZF_CCHC"/>
    <property type="match status" value="1"/>
</dbReference>
<accession>A0ABD1WCP0</accession>
<dbReference type="AlphaFoldDB" id="A0ABD1WCP0"/>
<gene>
    <name evidence="3" type="ORF">Fot_16570</name>
</gene>
<keyword evidence="1" id="KW-0863">Zinc-finger</keyword>
<dbReference type="InterPro" id="IPR001878">
    <property type="entry name" value="Znf_CCHC"/>
</dbReference>
<organism evidence="3 4">
    <name type="scientific">Forsythia ovata</name>
    <dbReference type="NCBI Taxonomy" id="205694"/>
    <lineage>
        <taxon>Eukaryota</taxon>
        <taxon>Viridiplantae</taxon>
        <taxon>Streptophyta</taxon>
        <taxon>Embryophyta</taxon>
        <taxon>Tracheophyta</taxon>
        <taxon>Spermatophyta</taxon>
        <taxon>Magnoliopsida</taxon>
        <taxon>eudicotyledons</taxon>
        <taxon>Gunneridae</taxon>
        <taxon>Pentapetalae</taxon>
        <taxon>asterids</taxon>
        <taxon>lamiids</taxon>
        <taxon>Lamiales</taxon>
        <taxon>Oleaceae</taxon>
        <taxon>Forsythieae</taxon>
        <taxon>Forsythia</taxon>
    </lineage>
</organism>
<evidence type="ECO:0000313" key="4">
    <source>
        <dbReference type="Proteomes" id="UP001604277"/>
    </source>
</evidence>
<keyword evidence="4" id="KW-1185">Reference proteome</keyword>
<reference evidence="4" key="1">
    <citation type="submission" date="2024-07" db="EMBL/GenBank/DDBJ databases">
        <title>Two chromosome-level genome assemblies of Korean endemic species Abeliophyllum distichum and Forsythia ovata (Oleaceae).</title>
        <authorList>
            <person name="Jang H."/>
        </authorList>
    </citation>
    <scope>NUCLEOTIDE SEQUENCE [LARGE SCALE GENOMIC DNA]</scope>
</reference>
<evidence type="ECO:0000313" key="3">
    <source>
        <dbReference type="EMBL" id="KAL2547337.1"/>
    </source>
</evidence>
<dbReference type="Proteomes" id="UP001604277">
    <property type="component" value="Unassembled WGS sequence"/>
</dbReference>
<name>A0ABD1WCP0_9LAMI</name>
<comment type="caution">
    <text evidence="3">The sequence shown here is derived from an EMBL/GenBank/DDBJ whole genome shotgun (WGS) entry which is preliminary data.</text>
</comment>
<protein>
    <submittedName>
        <fullName evidence="3">Zinc finger protein</fullName>
    </submittedName>
</protein>
<keyword evidence="1" id="KW-0479">Metal-binding</keyword>